<dbReference type="Proteomes" id="UP001066276">
    <property type="component" value="Chromosome 2_1"/>
</dbReference>
<proteinExistence type="predicted"/>
<dbReference type="AlphaFoldDB" id="A0AAV7VTR2"/>
<accession>A0AAV7VTR2</accession>
<gene>
    <name evidence="1" type="ORF">NDU88_007396</name>
</gene>
<sequence>MPHAACRPALKPTKAEAGDSAESSCTTWQGIQLPSKAQGPVCCMAHSSEFRRQAHRSALETVGDLAGLCPLRRQCGEGNGLVAACWWSYKSLAQIKRSTLGILVGNGPERPSAHSFISLDCALPWSEEWIYLNVEAGWHS</sequence>
<dbReference type="EMBL" id="JANPWB010000003">
    <property type="protein sequence ID" value="KAJ1203612.1"/>
    <property type="molecule type" value="Genomic_DNA"/>
</dbReference>
<protein>
    <submittedName>
        <fullName evidence="1">Uncharacterized protein</fullName>
    </submittedName>
</protein>
<comment type="caution">
    <text evidence="1">The sequence shown here is derived from an EMBL/GenBank/DDBJ whole genome shotgun (WGS) entry which is preliminary data.</text>
</comment>
<evidence type="ECO:0000313" key="2">
    <source>
        <dbReference type="Proteomes" id="UP001066276"/>
    </source>
</evidence>
<evidence type="ECO:0000313" key="1">
    <source>
        <dbReference type="EMBL" id="KAJ1203612.1"/>
    </source>
</evidence>
<reference evidence="1" key="1">
    <citation type="journal article" date="2022" name="bioRxiv">
        <title>Sequencing and chromosome-scale assembly of the giantPleurodeles waltlgenome.</title>
        <authorList>
            <person name="Brown T."/>
            <person name="Elewa A."/>
            <person name="Iarovenko S."/>
            <person name="Subramanian E."/>
            <person name="Araus A.J."/>
            <person name="Petzold A."/>
            <person name="Susuki M."/>
            <person name="Suzuki K.-i.T."/>
            <person name="Hayashi T."/>
            <person name="Toyoda A."/>
            <person name="Oliveira C."/>
            <person name="Osipova E."/>
            <person name="Leigh N.D."/>
            <person name="Simon A."/>
            <person name="Yun M.H."/>
        </authorList>
    </citation>
    <scope>NUCLEOTIDE SEQUENCE</scope>
    <source>
        <strain evidence="1">20211129_DDA</strain>
        <tissue evidence="1">Liver</tissue>
    </source>
</reference>
<organism evidence="1 2">
    <name type="scientific">Pleurodeles waltl</name>
    <name type="common">Iberian ribbed newt</name>
    <dbReference type="NCBI Taxonomy" id="8319"/>
    <lineage>
        <taxon>Eukaryota</taxon>
        <taxon>Metazoa</taxon>
        <taxon>Chordata</taxon>
        <taxon>Craniata</taxon>
        <taxon>Vertebrata</taxon>
        <taxon>Euteleostomi</taxon>
        <taxon>Amphibia</taxon>
        <taxon>Batrachia</taxon>
        <taxon>Caudata</taxon>
        <taxon>Salamandroidea</taxon>
        <taxon>Salamandridae</taxon>
        <taxon>Pleurodelinae</taxon>
        <taxon>Pleurodeles</taxon>
    </lineage>
</organism>
<name>A0AAV7VTR2_PLEWA</name>
<keyword evidence="2" id="KW-1185">Reference proteome</keyword>